<evidence type="ECO:0000313" key="2">
    <source>
        <dbReference type="EMBL" id="KAF0488270.1"/>
    </source>
</evidence>
<sequence length="124" mass="14444">MRLVSEFIETGAIDKLYYFKSLKDICVSFLACTAKEAEKQIKSFYKEQTDPFKQTTLDSFSLLKRKNSEPIPIEKRTKYNPQIESSKNGKSSSSKTKRKRSIDQQSNITTKKAKITDYFTKMYK</sequence>
<comment type="caution">
    <text evidence="2">The sequence shown here is derived from an EMBL/GenBank/DDBJ whole genome shotgun (WGS) entry which is preliminary data.</text>
</comment>
<gene>
    <name evidence="2" type="ORF">F8M41_022357</name>
</gene>
<name>A0A8H4AF65_GIGMA</name>
<accession>A0A8H4AF65</accession>
<dbReference type="AlphaFoldDB" id="A0A8H4AF65"/>
<keyword evidence="3" id="KW-1185">Reference proteome</keyword>
<reference evidence="2 3" key="1">
    <citation type="journal article" date="2019" name="Environ. Microbiol.">
        <title>At the nexus of three kingdoms: the genome of the mycorrhizal fungus Gigaspora margarita provides insights into plant, endobacterial and fungal interactions.</title>
        <authorList>
            <person name="Venice F."/>
            <person name="Ghignone S."/>
            <person name="Salvioli di Fossalunga A."/>
            <person name="Amselem J."/>
            <person name="Novero M."/>
            <person name="Xianan X."/>
            <person name="Sedzielewska Toro K."/>
            <person name="Morin E."/>
            <person name="Lipzen A."/>
            <person name="Grigoriev I.V."/>
            <person name="Henrissat B."/>
            <person name="Martin F.M."/>
            <person name="Bonfante P."/>
        </authorList>
    </citation>
    <scope>NUCLEOTIDE SEQUENCE [LARGE SCALE GENOMIC DNA]</scope>
    <source>
        <strain evidence="2 3">BEG34</strain>
    </source>
</reference>
<proteinExistence type="predicted"/>
<feature type="compositionally biased region" description="Low complexity" evidence="1">
    <location>
        <begin position="85"/>
        <end position="94"/>
    </location>
</feature>
<dbReference type="EMBL" id="WTPW01000690">
    <property type="protein sequence ID" value="KAF0488270.1"/>
    <property type="molecule type" value="Genomic_DNA"/>
</dbReference>
<dbReference type="Proteomes" id="UP000439903">
    <property type="component" value="Unassembled WGS sequence"/>
</dbReference>
<evidence type="ECO:0000313" key="3">
    <source>
        <dbReference type="Proteomes" id="UP000439903"/>
    </source>
</evidence>
<feature type="region of interest" description="Disordered" evidence="1">
    <location>
        <begin position="68"/>
        <end position="108"/>
    </location>
</feature>
<evidence type="ECO:0000256" key="1">
    <source>
        <dbReference type="SAM" id="MobiDB-lite"/>
    </source>
</evidence>
<feature type="compositionally biased region" description="Basic and acidic residues" evidence="1">
    <location>
        <begin position="68"/>
        <end position="77"/>
    </location>
</feature>
<organism evidence="2 3">
    <name type="scientific">Gigaspora margarita</name>
    <dbReference type="NCBI Taxonomy" id="4874"/>
    <lineage>
        <taxon>Eukaryota</taxon>
        <taxon>Fungi</taxon>
        <taxon>Fungi incertae sedis</taxon>
        <taxon>Mucoromycota</taxon>
        <taxon>Glomeromycotina</taxon>
        <taxon>Glomeromycetes</taxon>
        <taxon>Diversisporales</taxon>
        <taxon>Gigasporaceae</taxon>
        <taxon>Gigaspora</taxon>
    </lineage>
</organism>
<protein>
    <submittedName>
        <fullName evidence="2">Uncharacterized protein</fullName>
    </submittedName>
</protein>